<feature type="domain" description="PTS EIIB type-2" evidence="2">
    <location>
        <begin position="2"/>
        <end position="92"/>
    </location>
</feature>
<dbReference type="AlphaFoldDB" id="A0A0A1MBM9"/>
<dbReference type="EMBL" id="CDGG01000001">
    <property type="protein sequence ID" value="CEI80468.1"/>
    <property type="molecule type" value="Genomic_DNA"/>
</dbReference>
<evidence type="ECO:0000313" key="3">
    <source>
        <dbReference type="EMBL" id="CEI80468.1"/>
    </source>
</evidence>
<dbReference type="RefSeq" id="WP_042528953.1">
    <property type="nucleotide sequence ID" value="NZ_CDGG01000001.1"/>
</dbReference>
<dbReference type="OrthoDB" id="6505030at2"/>
<accession>A0A0A1MBM9</accession>
<reference evidence="3 4" key="1">
    <citation type="submission" date="2014-11" db="EMBL/GenBank/DDBJ databases">
        <authorList>
            <person name="Urmite Genomes Urmite Genomes"/>
        </authorList>
    </citation>
    <scope>NUCLEOTIDE SEQUENCE [LARGE SCALE GENOMIC DNA]</scope>
    <source>
        <strain evidence="3 4">Oc5</strain>
    </source>
</reference>
<dbReference type="GO" id="GO:0009401">
    <property type="term" value="P:phosphoenolpyruvate-dependent sugar phosphotransferase system"/>
    <property type="evidence" value="ECO:0007669"/>
    <property type="project" value="InterPro"/>
</dbReference>
<dbReference type="CDD" id="cd05566">
    <property type="entry name" value="PTS_IIB_galactitol"/>
    <property type="match status" value="1"/>
</dbReference>
<dbReference type="PROSITE" id="PS51099">
    <property type="entry name" value="PTS_EIIB_TYPE_2"/>
    <property type="match status" value="1"/>
</dbReference>
<dbReference type="InterPro" id="IPR003501">
    <property type="entry name" value="PTS_EIIB_2/3"/>
</dbReference>
<dbReference type="Gene3D" id="3.40.50.2300">
    <property type="match status" value="1"/>
</dbReference>
<dbReference type="SUPFAM" id="SSF52794">
    <property type="entry name" value="PTS system IIB component-like"/>
    <property type="match status" value="1"/>
</dbReference>
<dbReference type="InterPro" id="IPR036095">
    <property type="entry name" value="PTS_EIIB-like_sf"/>
</dbReference>
<name>A0A0A1MBM9_9BACI</name>
<evidence type="ECO:0000313" key="4">
    <source>
        <dbReference type="Proteomes" id="UP000040453"/>
    </source>
</evidence>
<sequence length="92" mass="9651">MKKVIVACGGGIATSTLIADKVRQTLDEAGIDYQLTQTTLSELVYEVSDADLIVTSMKVESDFGVPALSGAGFLTGINEKGIKEQIISALSD</sequence>
<evidence type="ECO:0000259" key="2">
    <source>
        <dbReference type="PROSITE" id="PS51099"/>
    </source>
</evidence>
<dbReference type="Proteomes" id="UP000040453">
    <property type="component" value="Unassembled WGS sequence"/>
</dbReference>
<keyword evidence="1 3" id="KW-0808">Transferase</keyword>
<organism evidence="3 4">
    <name type="scientific">Oceanobacillus oncorhynchi</name>
    <dbReference type="NCBI Taxonomy" id="545501"/>
    <lineage>
        <taxon>Bacteria</taxon>
        <taxon>Bacillati</taxon>
        <taxon>Bacillota</taxon>
        <taxon>Bacilli</taxon>
        <taxon>Bacillales</taxon>
        <taxon>Bacillaceae</taxon>
        <taxon>Oceanobacillus</taxon>
    </lineage>
</organism>
<protein>
    <submittedName>
        <fullName evidence="3">Galactitol-specific phosphotransferase enzyme IIB component</fullName>
    </submittedName>
</protein>
<dbReference type="Pfam" id="PF02302">
    <property type="entry name" value="PTS_IIB"/>
    <property type="match status" value="1"/>
</dbReference>
<proteinExistence type="predicted"/>
<dbReference type="STRING" id="545501.BN997_00271"/>
<dbReference type="GO" id="GO:0008982">
    <property type="term" value="F:protein-N(PI)-phosphohistidine-sugar phosphotransferase activity"/>
    <property type="evidence" value="ECO:0007669"/>
    <property type="project" value="InterPro"/>
</dbReference>
<dbReference type="InterPro" id="IPR013011">
    <property type="entry name" value="PTS_EIIB_2"/>
</dbReference>
<gene>
    <name evidence="3" type="primary">gatB_1</name>
    <name evidence="3" type="ORF">BN997_00271</name>
</gene>
<evidence type="ECO:0000256" key="1">
    <source>
        <dbReference type="ARBA" id="ARBA00022679"/>
    </source>
</evidence>
<keyword evidence="4" id="KW-1185">Reference proteome</keyword>